<feature type="region of interest" description="Disordered" evidence="1">
    <location>
        <begin position="170"/>
        <end position="202"/>
    </location>
</feature>
<dbReference type="Proteomes" id="UP000663832">
    <property type="component" value="Unassembled WGS sequence"/>
</dbReference>
<dbReference type="EMBL" id="CAJNOI010002421">
    <property type="protein sequence ID" value="CAF1474893.1"/>
    <property type="molecule type" value="Genomic_DNA"/>
</dbReference>
<evidence type="ECO:0000313" key="3">
    <source>
        <dbReference type="EMBL" id="CAF1636996.1"/>
    </source>
</evidence>
<name>A0A816DGL3_9BILA</name>
<reference evidence="3" key="1">
    <citation type="submission" date="2021-02" db="EMBL/GenBank/DDBJ databases">
        <authorList>
            <person name="Nowell W R."/>
        </authorList>
    </citation>
    <scope>NUCLEOTIDE SEQUENCE</scope>
</reference>
<organism evidence="3 4">
    <name type="scientific">Adineta steineri</name>
    <dbReference type="NCBI Taxonomy" id="433720"/>
    <lineage>
        <taxon>Eukaryota</taxon>
        <taxon>Metazoa</taxon>
        <taxon>Spiralia</taxon>
        <taxon>Gnathifera</taxon>
        <taxon>Rotifera</taxon>
        <taxon>Eurotatoria</taxon>
        <taxon>Bdelloidea</taxon>
        <taxon>Adinetida</taxon>
        <taxon>Adinetidae</taxon>
        <taxon>Adineta</taxon>
    </lineage>
</organism>
<accession>A0A816DGL3</accession>
<evidence type="ECO:0000313" key="2">
    <source>
        <dbReference type="EMBL" id="CAF1474893.1"/>
    </source>
</evidence>
<proteinExistence type="predicted"/>
<protein>
    <submittedName>
        <fullName evidence="3">Uncharacterized protein</fullName>
    </submittedName>
</protein>
<dbReference type="Proteomes" id="UP000663877">
    <property type="component" value="Unassembled WGS sequence"/>
</dbReference>
<dbReference type="EMBL" id="CAJNOM010002744">
    <property type="protein sequence ID" value="CAF1636996.1"/>
    <property type="molecule type" value="Genomic_DNA"/>
</dbReference>
<dbReference type="OrthoDB" id="10027393at2759"/>
<comment type="caution">
    <text evidence="3">The sequence shown here is derived from an EMBL/GenBank/DDBJ whole genome shotgun (WGS) entry which is preliminary data.</text>
</comment>
<gene>
    <name evidence="2" type="ORF">BJG266_LOCUS41738</name>
    <name evidence="3" type="ORF">QVE165_LOCUS58621</name>
</gene>
<keyword evidence="4" id="KW-1185">Reference proteome</keyword>
<feature type="compositionally biased region" description="Low complexity" evidence="1">
    <location>
        <begin position="170"/>
        <end position="187"/>
    </location>
</feature>
<evidence type="ECO:0000313" key="4">
    <source>
        <dbReference type="Proteomes" id="UP000663832"/>
    </source>
</evidence>
<evidence type="ECO:0000256" key="1">
    <source>
        <dbReference type="SAM" id="MobiDB-lite"/>
    </source>
</evidence>
<dbReference type="AlphaFoldDB" id="A0A816DGL3"/>
<sequence>MPSKKRWTLIPRKWFGTITNAAQKRDREQKIQLDQMNVSSTVPHRLLLRSKTKIEPISSSTTTNDKINPQNTLTSVTPFQLPAFNIRRGTTLTVLPSSTLFNRTNTVVPSIRKKVQVTEPLSISTITRTNTQILPSLSLQQTSFHKQQTDMSDECLIDYPQTIKRSLSLTRTHSSSSSMDNNESISSGIYSDERTDSNNNHRIPSKETLLTLETFSTESLADSHISLDHGESHLPIHHRRLSLSTLETTHNNNNKSVHFHNVQETQINRPNITKNRQSSAAIIKKIEKRIPINRSPPTPLEKKSFVRIANDTYRLTTKKDDHLYRRQRPTSIIPYSIYDDSLPPANNEDCYAQLPRTSSTEQINNNLKNDLRAIVSSIDKTMYNNNNNQSTKTHYYTKHSHINLDNITDKLLSSMNSSIYSQYQRCYY</sequence>